<accession>A0AAW2G6Q4</accession>
<dbReference type="InterPro" id="IPR015216">
    <property type="entry name" value="SANTA"/>
</dbReference>
<dbReference type="Pfam" id="PF09133">
    <property type="entry name" value="SANTA"/>
    <property type="match status" value="2"/>
</dbReference>
<evidence type="ECO:0000313" key="3">
    <source>
        <dbReference type="EMBL" id="KAL0123228.1"/>
    </source>
</evidence>
<name>A0AAW2G6Q4_9HYME</name>
<reference evidence="3 4" key="1">
    <citation type="submission" date="2023-03" db="EMBL/GenBank/DDBJ databases">
        <title>High recombination rates correlate with genetic variation in Cardiocondyla obscurior ants.</title>
        <authorList>
            <person name="Errbii M."/>
        </authorList>
    </citation>
    <scope>NUCLEOTIDE SEQUENCE [LARGE SCALE GENOMIC DNA]</scope>
    <source>
        <strain evidence="3">Alpha-2009</strain>
        <tissue evidence="3">Whole body</tissue>
    </source>
</reference>
<feature type="region of interest" description="Disordered" evidence="1">
    <location>
        <begin position="813"/>
        <end position="838"/>
    </location>
</feature>
<comment type="caution">
    <text evidence="3">The sequence shown here is derived from an EMBL/GenBank/DDBJ whole genome shotgun (WGS) entry which is preliminary data.</text>
</comment>
<feature type="compositionally biased region" description="Polar residues" evidence="1">
    <location>
        <begin position="1175"/>
        <end position="1184"/>
    </location>
</feature>
<evidence type="ECO:0000259" key="2">
    <source>
        <dbReference type="Pfam" id="PF09133"/>
    </source>
</evidence>
<feature type="compositionally biased region" description="Polar residues" evidence="1">
    <location>
        <begin position="1081"/>
        <end position="1112"/>
    </location>
</feature>
<dbReference type="Proteomes" id="UP001430953">
    <property type="component" value="Unassembled WGS sequence"/>
</dbReference>
<sequence>MAHQHKTTFGELQADERYKQLQLSIKLETLKQECKKNATNDKIMTMKAWPSTSSINFENLDSSYTAQSHQNSIIRSEIIASSNNLRNMLLRKNSSNIKKNPMVSTSSVKHFQQNNYDRLLMPPPVVNTVGQSFKGLPSNQTVLNYKKAMSTVCDRSIQLSTNSLKSAPGLISANSTRDYTNTFAVPTTSIQNYFNMDRTFTKWRVMLNNQYELIIKGTLECGQIVRSKPVIRRISVKCVESKYKSKYTLQGNIVDERNALPDYVRGKFYNGFPDDWENVYQVWRTYVSQGCPVTFHWPTPITDSDDDLKTEVTDATCLNINQRYSATKPFNRNKCTKTENLGNSITEKNKKYRNYSAHSSHTQSCQNTSFVKPFISDFEKNEVSAVEINEKSLCNKDNEQNSRIDITSSSSPQKITKIQDILQEDKLNIIINNLADKNCSSKYINKFFEMFDCLDYMVSYKSGTECSNDLVVSPSNETFNSEVIPLKQNLTSNYNCANTNKLSKLNSGHSLDLGYGSIKNDLNTVQLSNVASVEPRQNKSLDESESETYAGVCKIPIEQVLKVKESFRKKYRHKIKKKCVCSNIQKSSLLHEEEKNVELKSTANSVVNTNKDLFSESCISISEDNMEIINDASECSRKINIQRPQEMFFDQEIQINNFDKYKGEKSITRNKQFLDFEAQRDNLNVLTKEQKLPYRNIKKDAQLQLISDIYYTKNSDIDVVTVSSSSRKTDENVKASRVKMDENNVITSKSNSVFSEKLDAVSKIRKKFFEQDIETKSKPTIISSMPVHLNLKIQKQTNSQAGQTYDVKQVIKNQDKQDENNQLLERTKNKSTSKTSVATKSAINDSHLKIILNNKKEICLTAANKNKSENINLTKPATNPTTKQPKTSELDTELNNFKVLTSWMPNVVHYKKSKTELGLTFKGKLLNEVGHVVNRNFTTNIIAKRISATLIETVDHEFYQLLGHLNDNKRTIPKELVRQCRYGCPTKIDQFCLEWKNLMNDTIEFNEKLNNTTVDSLNAPVSSRGRRILPPLSYWTGERVSLKDNNPVYSPGLLQENILLSPTDSPKKNVEKTKKERMSFVKNTQKHQNINKQTLVHSELNKTPGSNKNQSKSADDENKSVNSKKHKKSIKCKQRLVRNLSLSSSSNSGDEEWFSNTKKQKRNLRKRLRKSSTKENANSESPRCTMSLRKRQKVETSPDKIVHKDTNSSKHYSAYYFSPKAPKNQELTYIYYHDIPKDDLSEDESM</sequence>
<gene>
    <name evidence="3" type="ORF">PUN28_007677</name>
</gene>
<feature type="compositionally biased region" description="Basic and acidic residues" evidence="1">
    <location>
        <begin position="1065"/>
        <end position="1079"/>
    </location>
</feature>
<evidence type="ECO:0000313" key="4">
    <source>
        <dbReference type="Proteomes" id="UP001430953"/>
    </source>
</evidence>
<organism evidence="3 4">
    <name type="scientific">Cardiocondyla obscurior</name>
    <dbReference type="NCBI Taxonomy" id="286306"/>
    <lineage>
        <taxon>Eukaryota</taxon>
        <taxon>Metazoa</taxon>
        <taxon>Ecdysozoa</taxon>
        <taxon>Arthropoda</taxon>
        <taxon>Hexapoda</taxon>
        <taxon>Insecta</taxon>
        <taxon>Pterygota</taxon>
        <taxon>Neoptera</taxon>
        <taxon>Endopterygota</taxon>
        <taxon>Hymenoptera</taxon>
        <taxon>Apocrita</taxon>
        <taxon>Aculeata</taxon>
        <taxon>Formicoidea</taxon>
        <taxon>Formicidae</taxon>
        <taxon>Myrmicinae</taxon>
        <taxon>Cardiocondyla</taxon>
    </lineage>
</organism>
<feature type="compositionally biased region" description="Basic residues" evidence="1">
    <location>
        <begin position="1158"/>
        <end position="1171"/>
    </location>
</feature>
<feature type="compositionally biased region" description="Low complexity" evidence="1">
    <location>
        <begin position="1139"/>
        <end position="1148"/>
    </location>
</feature>
<feature type="compositionally biased region" description="Basic and acidic residues" evidence="1">
    <location>
        <begin position="1193"/>
        <end position="1206"/>
    </location>
</feature>
<dbReference type="EMBL" id="JADYXP020000006">
    <property type="protein sequence ID" value="KAL0123228.1"/>
    <property type="molecule type" value="Genomic_DNA"/>
</dbReference>
<proteinExistence type="predicted"/>
<keyword evidence="4" id="KW-1185">Reference proteome</keyword>
<feature type="domain" description="SANTA" evidence="2">
    <location>
        <begin position="900"/>
        <end position="986"/>
    </location>
</feature>
<feature type="compositionally biased region" description="Basic residues" evidence="1">
    <location>
        <begin position="1122"/>
        <end position="1136"/>
    </location>
</feature>
<feature type="region of interest" description="Disordered" evidence="1">
    <location>
        <begin position="1059"/>
        <end position="1206"/>
    </location>
</feature>
<feature type="domain" description="SANTA" evidence="2">
    <location>
        <begin position="201"/>
        <end position="278"/>
    </location>
</feature>
<dbReference type="AlphaFoldDB" id="A0AAW2G6Q4"/>
<evidence type="ECO:0000256" key="1">
    <source>
        <dbReference type="SAM" id="MobiDB-lite"/>
    </source>
</evidence>
<protein>
    <recommendedName>
        <fullName evidence="2">SANTA domain-containing protein</fullName>
    </recommendedName>
</protein>